<dbReference type="EMBL" id="APVH01000002">
    <property type="protein sequence ID" value="EPX86943.1"/>
    <property type="molecule type" value="Genomic_DNA"/>
</dbReference>
<name>S9R4M8_9RHOB</name>
<accession>S9R4M8</accession>
<dbReference type="STRING" id="1123237.Salmuc_02918"/>
<dbReference type="HOGENOM" id="CLU_2920109_0_0_5"/>
<reference evidence="2" key="1">
    <citation type="journal article" date="2014" name="Stand. Genomic Sci.">
        <title>Genome sequence of the exopolysaccharide-producing Salipiger mucosus type strain (DSM 16094(T)), a moderately halophilic member of the Roseobacter clade.</title>
        <authorList>
            <person name="Riedel T."/>
            <person name="Spring S."/>
            <person name="Fiebig A."/>
            <person name="Petersen J."/>
            <person name="Kyrpides N.C."/>
            <person name="Goker M."/>
            <person name="Klenk H.P."/>
        </authorList>
    </citation>
    <scope>NUCLEOTIDE SEQUENCE [LARGE SCALE GENOMIC DNA]</scope>
    <source>
        <strain evidence="2">DSM 16094</strain>
    </source>
</reference>
<sequence>MPAFGQGATDDLDHGGGCCGHGRPLHMSAISCQEGVSRPLFFRVSSRRRAKRVARVPGRNR</sequence>
<dbReference type="AlphaFoldDB" id="S9R4M8"/>
<evidence type="ECO:0000313" key="2">
    <source>
        <dbReference type="Proteomes" id="UP000015347"/>
    </source>
</evidence>
<evidence type="ECO:0000313" key="1">
    <source>
        <dbReference type="EMBL" id="EPX86943.1"/>
    </source>
</evidence>
<comment type="caution">
    <text evidence="1">The sequence shown here is derived from an EMBL/GenBank/DDBJ whole genome shotgun (WGS) entry which is preliminary data.</text>
</comment>
<proteinExistence type="predicted"/>
<organism evidence="1 2">
    <name type="scientific">Salipiger mucosus DSM 16094</name>
    <dbReference type="NCBI Taxonomy" id="1123237"/>
    <lineage>
        <taxon>Bacteria</taxon>
        <taxon>Pseudomonadati</taxon>
        <taxon>Pseudomonadota</taxon>
        <taxon>Alphaproteobacteria</taxon>
        <taxon>Rhodobacterales</taxon>
        <taxon>Roseobacteraceae</taxon>
        <taxon>Salipiger</taxon>
    </lineage>
</organism>
<protein>
    <submittedName>
        <fullName evidence="1">Uncharacterized protein</fullName>
    </submittedName>
</protein>
<keyword evidence="2" id="KW-1185">Reference proteome</keyword>
<gene>
    <name evidence="1" type="ORF">Salmuc_02918</name>
</gene>
<dbReference type="Proteomes" id="UP000015347">
    <property type="component" value="Unassembled WGS sequence"/>
</dbReference>